<name>A0A5P9P924_9EURY</name>
<reference evidence="2 3" key="1">
    <citation type="journal article" date="2007" name="Int. J. Syst. Evol. Microbiol.">
        <title>Natronorubrum sulfidifaciens sp. nov., an extremely haloalkaliphilic archaeon isolated from Aiding salt lake in Xin-Jiang, China.</title>
        <authorList>
            <person name="Cui H.L."/>
            <person name="Tohty D."/>
            <person name="Liu H.C."/>
            <person name="Liu S.J."/>
            <person name="Oren A."/>
            <person name="Zhou P.J."/>
        </authorList>
    </citation>
    <scope>NUCLEOTIDE SEQUENCE [LARGE SCALE GENOMIC DNA]</scope>
    <source>
        <strain evidence="2 3">7-3</strain>
        <plasmid evidence="2">unnamed2</plasmid>
    </source>
</reference>
<proteinExistence type="predicted"/>
<keyword evidence="3" id="KW-1185">Reference proteome</keyword>
<dbReference type="InterPro" id="IPR036465">
    <property type="entry name" value="vWFA_dom_sf"/>
</dbReference>
<dbReference type="InterPro" id="IPR002035">
    <property type="entry name" value="VWF_A"/>
</dbReference>
<dbReference type="NCBIfam" id="TIGR04088">
    <property type="entry name" value="cognate_SipW"/>
    <property type="match status" value="1"/>
</dbReference>
<dbReference type="Proteomes" id="UP000326170">
    <property type="component" value="Plasmid unnamed2"/>
</dbReference>
<protein>
    <recommendedName>
        <fullName evidence="1">VWFA domain-containing protein</fullName>
    </recommendedName>
</protein>
<dbReference type="PROSITE" id="PS51318">
    <property type="entry name" value="TAT"/>
    <property type="match status" value="1"/>
</dbReference>
<dbReference type="InterPro" id="IPR023833">
    <property type="entry name" value="Signal_pept_SipW-depend-type"/>
</dbReference>
<dbReference type="PROSITE" id="PS50234">
    <property type="entry name" value="VWFA"/>
    <property type="match status" value="1"/>
</dbReference>
<evidence type="ECO:0000313" key="2">
    <source>
        <dbReference type="EMBL" id="QFU84639.1"/>
    </source>
</evidence>
<dbReference type="AlphaFoldDB" id="A0A5P9P924"/>
<dbReference type="GeneID" id="42303166"/>
<evidence type="ECO:0000259" key="1">
    <source>
        <dbReference type="PROSITE" id="PS50234"/>
    </source>
</evidence>
<keyword evidence="2" id="KW-0614">Plasmid</keyword>
<evidence type="ECO:0000313" key="3">
    <source>
        <dbReference type="Proteomes" id="UP000326170"/>
    </source>
</evidence>
<feature type="domain" description="VWFA" evidence="1">
    <location>
        <begin position="203"/>
        <end position="480"/>
    </location>
</feature>
<sequence>MTTNDETVGLSRRKILGGLGAIGVASVGAGLGTTAYFSDRESFDGNTLTAGQLTMHGSWQQLYYGADQSVRPGDYGTAGRPWINAYPDHDDDGIQSLGGLTYVDDPSDDPADGRNIPLSCGDFEGLGDAPRPAISLADLKPGDEGEVTFGFTLCDNPGYVWMNGEVTGETPGAGDGQLADYLRAKIWRDEDCDNVYDDLEPSDLVLMIDFSGSMLYSQYNGIVTGDSITVGDAEYGETTYSQTAKIDLVEQGVIDFVDLLQGEIDADPNIDSDDFRIGAVFFDGYSSDGDSSNPGPNVVTSADLSGWGDPDDDGFTSDIIDLVTLDGSGEAPLRNLRDQLDDLFDGTGTALEEGFGELMDLFDGRIDDSRKPQSITFTDGEPYFGGSLTNDRFEDLLTAANAARTDPDYATSIFIVGDDAGDSRAEFTQRVMAGPAGLPIDVSGATAATFSGDPFAYGGDPAFFFNIDDPASIPGLFAQVAIEILPEKVVACGTLAEVFDVLESDPGRIIDAVPREDGIDCFEPEMTHCVGFSWSFPIRSTDPEATMDNNDVQGASLEFDLGLYTEQCRHNFVAETAPN</sequence>
<dbReference type="Gene3D" id="3.40.50.410">
    <property type="entry name" value="von Willebrand factor, type A domain"/>
    <property type="match status" value="1"/>
</dbReference>
<dbReference type="SUPFAM" id="SSF53300">
    <property type="entry name" value="vWA-like"/>
    <property type="match status" value="1"/>
</dbReference>
<dbReference type="OrthoDB" id="222305at2157"/>
<accession>A0A5P9P924</accession>
<dbReference type="RefSeq" id="WP_152944199.1">
    <property type="nucleotide sequence ID" value="NZ_CP045490.1"/>
</dbReference>
<dbReference type="InterPro" id="IPR006311">
    <property type="entry name" value="TAT_signal"/>
</dbReference>
<dbReference type="EMBL" id="CP045490">
    <property type="protein sequence ID" value="QFU84639.1"/>
    <property type="molecule type" value="Genomic_DNA"/>
</dbReference>
<geneLocation type="plasmid" evidence="2 3">
    <name>unnamed2</name>
</geneLocation>
<gene>
    <name evidence="2" type="ORF">GCU68_19095</name>
</gene>
<dbReference type="KEGG" id="nas:GCU68_19095"/>
<organism evidence="2 3">
    <name type="scientific">Natronorubrum aibiense</name>
    <dbReference type="NCBI Taxonomy" id="348826"/>
    <lineage>
        <taxon>Archaea</taxon>
        <taxon>Methanobacteriati</taxon>
        <taxon>Methanobacteriota</taxon>
        <taxon>Stenosarchaea group</taxon>
        <taxon>Halobacteria</taxon>
        <taxon>Halobacteriales</taxon>
        <taxon>Natrialbaceae</taxon>
        <taxon>Natronorubrum</taxon>
    </lineage>
</organism>